<evidence type="ECO:0000256" key="8">
    <source>
        <dbReference type="ARBA" id="ARBA00051875"/>
    </source>
</evidence>
<dbReference type="Gene3D" id="3.90.950.10">
    <property type="match status" value="1"/>
</dbReference>
<evidence type="ECO:0000256" key="6">
    <source>
        <dbReference type="ARBA" id="ARBA00022842"/>
    </source>
</evidence>
<feature type="binding site" evidence="10">
    <location>
        <position position="46"/>
    </location>
    <ligand>
        <name>Mg(2+)</name>
        <dbReference type="ChEBI" id="CHEBI:18420"/>
    </ligand>
</feature>
<keyword evidence="7 10" id="KW-0546">Nucleotide metabolism</keyword>
<dbReference type="CDD" id="cd00515">
    <property type="entry name" value="HAM1"/>
    <property type="match status" value="1"/>
</dbReference>
<comment type="function">
    <text evidence="10">Pyrophosphatase that catalyzes the hydrolysis of nucleoside triphosphates to their monophosphate derivatives, with a high preference for the non-canonical purine nucleotides XTP (xanthosine triphosphate), dITP (deoxyinosine triphosphate) and ITP. Seems to function as a house-cleaning enzyme that removes non-canonical purine nucleotides from the nucleotide pool, thus preventing their incorporation into DNA/RNA and avoiding chromosomal lesions.</text>
</comment>
<comment type="similarity">
    <text evidence="1 10 11">Belongs to the HAM1 NTPase family.</text>
</comment>
<dbReference type="Pfam" id="PF01725">
    <property type="entry name" value="Ham1p_like"/>
    <property type="match status" value="1"/>
</dbReference>
<dbReference type="FunFam" id="3.90.950.10:FF:000001">
    <property type="entry name" value="dITP/XTP pyrophosphatase"/>
    <property type="match status" value="1"/>
</dbReference>
<dbReference type="GO" id="GO:0009117">
    <property type="term" value="P:nucleotide metabolic process"/>
    <property type="evidence" value="ECO:0007669"/>
    <property type="project" value="UniProtKB-KW"/>
</dbReference>
<evidence type="ECO:0000256" key="4">
    <source>
        <dbReference type="ARBA" id="ARBA00022741"/>
    </source>
</evidence>
<dbReference type="AlphaFoldDB" id="A0A0B2BWB5"/>
<evidence type="ECO:0000256" key="7">
    <source>
        <dbReference type="ARBA" id="ARBA00023080"/>
    </source>
</evidence>
<dbReference type="SUPFAM" id="SSF52972">
    <property type="entry name" value="ITPase-like"/>
    <property type="match status" value="1"/>
</dbReference>
<evidence type="ECO:0000256" key="1">
    <source>
        <dbReference type="ARBA" id="ARBA00008023"/>
    </source>
</evidence>
<keyword evidence="6 10" id="KW-0460">Magnesium</keyword>
<dbReference type="HAMAP" id="MF_01405">
    <property type="entry name" value="Non_canon_purine_NTPase"/>
    <property type="match status" value="1"/>
</dbReference>
<dbReference type="GO" id="GO:0035870">
    <property type="term" value="F:dITP diphosphatase activity"/>
    <property type="evidence" value="ECO:0007669"/>
    <property type="project" value="UniProtKB-UniRule"/>
</dbReference>
<comment type="subunit">
    <text evidence="2 10">Homodimer.</text>
</comment>
<dbReference type="EMBL" id="JTDN01000001">
    <property type="protein sequence ID" value="KHL25918.1"/>
    <property type="molecule type" value="Genomic_DNA"/>
</dbReference>
<feature type="binding site" evidence="10">
    <location>
        <begin position="14"/>
        <end position="19"/>
    </location>
    <ligand>
        <name>substrate</name>
    </ligand>
</feature>
<feature type="binding site" evidence="10">
    <location>
        <begin position="166"/>
        <end position="169"/>
    </location>
    <ligand>
        <name>substrate</name>
    </ligand>
</feature>
<dbReference type="EC" id="3.6.1.66" evidence="10"/>
<keyword evidence="5 10" id="KW-0378">Hydrolase</keyword>
<feature type="binding site" evidence="10">
    <location>
        <position position="75"/>
    </location>
    <ligand>
        <name>Mg(2+)</name>
        <dbReference type="ChEBI" id="CHEBI:18420"/>
    </ligand>
</feature>
<dbReference type="OrthoDB" id="9807456at2"/>
<dbReference type="GO" id="GO:0009146">
    <property type="term" value="P:purine nucleoside triphosphate catabolic process"/>
    <property type="evidence" value="ECO:0007669"/>
    <property type="project" value="UniProtKB-UniRule"/>
</dbReference>
<dbReference type="GO" id="GO:0005829">
    <property type="term" value="C:cytosol"/>
    <property type="evidence" value="ECO:0007669"/>
    <property type="project" value="TreeGrafter"/>
</dbReference>
<evidence type="ECO:0000256" key="3">
    <source>
        <dbReference type="ARBA" id="ARBA00022723"/>
    </source>
</evidence>
<comment type="catalytic activity">
    <reaction evidence="8 10">
        <text>dITP + H2O = dIMP + diphosphate + H(+)</text>
        <dbReference type="Rhea" id="RHEA:28342"/>
        <dbReference type="ChEBI" id="CHEBI:15377"/>
        <dbReference type="ChEBI" id="CHEBI:15378"/>
        <dbReference type="ChEBI" id="CHEBI:33019"/>
        <dbReference type="ChEBI" id="CHEBI:61194"/>
        <dbReference type="ChEBI" id="CHEBI:61382"/>
        <dbReference type="EC" id="3.6.1.66"/>
    </reaction>
</comment>
<sequence>MTRRLGPGKLVIATHNAGKLKEISALLAPFGTECISAGALGLPEPEETGTTFTANALIKAHAAAQASGLPALADDSGLSVAALDGRPGVYTADWAERQWFEGAPGRDWFMAMGKVEGMLVALGPDTPRDAWFTSVLALAWPDGEQAVYEGRVDGTLAWPPRGAMGFGYDPAFVPAGETRTFAELHPAEKQAISHRAAAFAKLVAEQFGG</sequence>
<comment type="cofactor">
    <cofactor evidence="10">
        <name>Mg(2+)</name>
        <dbReference type="ChEBI" id="CHEBI:18420"/>
    </cofactor>
    <text evidence="10">Binds 1 Mg(2+) ion per subunit.</text>
</comment>
<keyword evidence="3 10" id="KW-0479">Metal-binding</keyword>
<dbReference type="GO" id="GO:0017111">
    <property type="term" value="F:ribonucleoside triphosphate phosphatase activity"/>
    <property type="evidence" value="ECO:0007669"/>
    <property type="project" value="InterPro"/>
</dbReference>
<dbReference type="InterPro" id="IPR002637">
    <property type="entry name" value="RdgB/HAM1"/>
</dbReference>
<comment type="catalytic activity">
    <reaction evidence="9 10">
        <text>XTP + H2O = XMP + diphosphate + H(+)</text>
        <dbReference type="Rhea" id="RHEA:28610"/>
        <dbReference type="ChEBI" id="CHEBI:15377"/>
        <dbReference type="ChEBI" id="CHEBI:15378"/>
        <dbReference type="ChEBI" id="CHEBI:33019"/>
        <dbReference type="ChEBI" id="CHEBI:57464"/>
        <dbReference type="ChEBI" id="CHEBI:61314"/>
        <dbReference type="EC" id="3.6.1.66"/>
    </reaction>
</comment>
<name>A0A0B2BWB5_9SPHN</name>
<dbReference type="InterPro" id="IPR020922">
    <property type="entry name" value="dITP/XTP_pyrophosphatase"/>
</dbReference>
<evidence type="ECO:0000256" key="9">
    <source>
        <dbReference type="ARBA" id="ARBA00052017"/>
    </source>
</evidence>
<dbReference type="GO" id="GO:0036222">
    <property type="term" value="F:XTP diphosphatase activity"/>
    <property type="evidence" value="ECO:0007669"/>
    <property type="project" value="UniProtKB-UniRule"/>
</dbReference>
<evidence type="ECO:0000256" key="2">
    <source>
        <dbReference type="ARBA" id="ARBA00011738"/>
    </source>
</evidence>
<dbReference type="STRING" id="1572751.PK98_04900"/>
<keyword evidence="13" id="KW-1185">Reference proteome</keyword>
<proteinExistence type="inferred from homology"/>
<evidence type="ECO:0000256" key="10">
    <source>
        <dbReference type="HAMAP-Rule" id="MF_01405"/>
    </source>
</evidence>
<feature type="active site" description="Proton acceptor" evidence="10">
    <location>
        <position position="75"/>
    </location>
</feature>
<reference evidence="12 13" key="1">
    <citation type="submission" date="2014-11" db="EMBL/GenBank/DDBJ databases">
        <title>Draft genome sequence of Kirrobacter mercurialis.</title>
        <authorList>
            <person name="Coil D.A."/>
            <person name="Eisen J.A."/>
        </authorList>
    </citation>
    <scope>NUCLEOTIDE SEQUENCE [LARGE SCALE GENOMIC DNA]</scope>
    <source>
        <strain evidence="12 13">Coronado</strain>
    </source>
</reference>
<evidence type="ECO:0000313" key="13">
    <source>
        <dbReference type="Proteomes" id="UP000030988"/>
    </source>
</evidence>
<comment type="caution">
    <text evidence="12">The sequence shown here is derived from an EMBL/GenBank/DDBJ whole genome shotgun (WGS) entry which is preliminary data.</text>
</comment>
<dbReference type="NCBIfam" id="TIGR00042">
    <property type="entry name" value="RdgB/HAM1 family non-canonical purine NTP pyrophosphatase"/>
    <property type="match status" value="1"/>
</dbReference>
<evidence type="ECO:0000256" key="5">
    <source>
        <dbReference type="ARBA" id="ARBA00022801"/>
    </source>
</evidence>
<organism evidence="12 13">
    <name type="scientific">Croceibacterium mercuriale</name>
    <dbReference type="NCBI Taxonomy" id="1572751"/>
    <lineage>
        <taxon>Bacteria</taxon>
        <taxon>Pseudomonadati</taxon>
        <taxon>Pseudomonadota</taxon>
        <taxon>Alphaproteobacteria</taxon>
        <taxon>Sphingomonadales</taxon>
        <taxon>Erythrobacteraceae</taxon>
        <taxon>Croceibacterium</taxon>
    </lineage>
</organism>
<evidence type="ECO:0000313" key="12">
    <source>
        <dbReference type="EMBL" id="KHL25918.1"/>
    </source>
</evidence>
<dbReference type="PANTHER" id="PTHR11067:SF9">
    <property type="entry name" value="INOSINE TRIPHOSPHATE PYROPHOSPHATASE"/>
    <property type="match status" value="1"/>
</dbReference>
<accession>A0A0B2BWB5</accession>
<feature type="binding site" evidence="10">
    <location>
        <position position="76"/>
    </location>
    <ligand>
        <name>substrate</name>
    </ligand>
</feature>
<dbReference type="GO" id="GO:0046872">
    <property type="term" value="F:metal ion binding"/>
    <property type="evidence" value="ECO:0007669"/>
    <property type="project" value="UniProtKB-KW"/>
</dbReference>
<comment type="catalytic activity">
    <reaction evidence="10">
        <text>ITP + H2O = IMP + diphosphate + H(+)</text>
        <dbReference type="Rhea" id="RHEA:29399"/>
        <dbReference type="ChEBI" id="CHEBI:15377"/>
        <dbReference type="ChEBI" id="CHEBI:15378"/>
        <dbReference type="ChEBI" id="CHEBI:33019"/>
        <dbReference type="ChEBI" id="CHEBI:58053"/>
        <dbReference type="ChEBI" id="CHEBI:61402"/>
        <dbReference type="EC" id="3.6.1.66"/>
    </reaction>
</comment>
<dbReference type="RefSeq" id="WP_039094709.1">
    <property type="nucleotide sequence ID" value="NZ_JTDN01000001.1"/>
</dbReference>
<gene>
    <name evidence="12" type="ORF">PK98_04900</name>
</gene>
<feature type="binding site" evidence="10">
    <location>
        <position position="189"/>
    </location>
    <ligand>
        <name>substrate</name>
    </ligand>
</feature>
<dbReference type="GO" id="GO:0036220">
    <property type="term" value="F:ITP diphosphatase activity"/>
    <property type="evidence" value="ECO:0007669"/>
    <property type="project" value="UniProtKB-UniRule"/>
</dbReference>
<feature type="binding site" evidence="10">
    <location>
        <begin position="194"/>
        <end position="195"/>
    </location>
    <ligand>
        <name>substrate</name>
    </ligand>
</feature>
<keyword evidence="4 10" id="KW-0547">Nucleotide-binding</keyword>
<dbReference type="GO" id="GO:0000166">
    <property type="term" value="F:nucleotide binding"/>
    <property type="evidence" value="ECO:0007669"/>
    <property type="project" value="UniProtKB-KW"/>
</dbReference>
<evidence type="ECO:0000256" key="11">
    <source>
        <dbReference type="RuleBase" id="RU003781"/>
    </source>
</evidence>
<dbReference type="PANTHER" id="PTHR11067">
    <property type="entry name" value="INOSINE TRIPHOSPHATE PYROPHOSPHATASE/HAM1 PROTEIN"/>
    <property type="match status" value="1"/>
</dbReference>
<protein>
    <recommendedName>
        <fullName evidence="10">dITP/XTP pyrophosphatase</fullName>
        <ecNumber evidence="10">3.6.1.66</ecNumber>
    </recommendedName>
    <alternativeName>
        <fullName evidence="10">Non-canonical purine NTP pyrophosphatase</fullName>
    </alternativeName>
    <alternativeName>
        <fullName evidence="10">Non-standard purine NTP pyrophosphatase</fullName>
    </alternativeName>
    <alternativeName>
        <fullName evidence="10">Nucleoside-triphosphate diphosphatase</fullName>
    </alternativeName>
    <alternativeName>
        <fullName evidence="10">Nucleoside-triphosphate pyrophosphatase</fullName>
        <shortName evidence="10">NTPase</shortName>
    </alternativeName>
</protein>
<dbReference type="Proteomes" id="UP000030988">
    <property type="component" value="Unassembled WGS sequence"/>
</dbReference>
<dbReference type="InterPro" id="IPR029001">
    <property type="entry name" value="ITPase-like_fam"/>
</dbReference>